<evidence type="ECO:0000313" key="12">
    <source>
        <dbReference type="Proteomes" id="UP001642260"/>
    </source>
</evidence>
<sequence>MATEQEAEVGRETSSVPGRFVRNRDLYLFLPFLLGFSGQESPDGDGEVASTRDRVILVNPFTQGMIILEESSGLNPLLRGFLESREEGHPPASKASIDAMPVVDIDGCEGECVICLEEWKDEETVKEMPCKHRFHGGCIEKWLGLHGSCPVCRYEMPVEGGEVGKKNNDGREVWVRFSFNGSGRSVRDSSGHDGGNSEGDANNTARSSGIRPDVESES</sequence>
<comment type="caution">
    <text evidence="11">The sequence shown here is derived from an EMBL/GenBank/DDBJ whole genome shotgun (WGS) entry which is preliminary data.</text>
</comment>
<organism evidence="11 12">
    <name type="scientific">Eruca vesicaria subsp. sativa</name>
    <name type="common">Garden rocket</name>
    <name type="synonym">Eruca sativa</name>
    <dbReference type="NCBI Taxonomy" id="29727"/>
    <lineage>
        <taxon>Eukaryota</taxon>
        <taxon>Viridiplantae</taxon>
        <taxon>Streptophyta</taxon>
        <taxon>Embryophyta</taxon>
        <taxon>Tracheophyta</taxon>
        <taxon>Spermatophyta</taxon>
        <taxon>Magnoliopsida</taxon>
        <taxon>eudicotyledons</taxon>
        <taxon>Gunneridae</taxon>
        <taxon>Pentapetalae</taxon>
        <taxon>rosids</taxon>
        <taxon>malvids</taxon>
        <taxon>Brassicales</taxon>
        <taxon>Brassicaceae</taxon>
        <taxon>Brassiceae</taxon>
        <taxon>Eruca</taxon>
    </lineage>
</organism>
<feature type="domain" description="RING-type" evidence="10">
    <location>
        <begin position="112"/>
        <end position="153"/>
    </location>
</feature>
<dbReference type="EC" id="2.3.2.27" evidence="2"/>
<gene>
    <name evidence="11" type="ORF">ERUC_LOCUS43378</name>
</gene>
<feature type="region of interest" description="Disordered" evidence="9">
    <location>
        <begin position="181"/>
        <end position="218"/>
    </location>
</feature>
<dbReference type="Gene3D" id="3.30.40.10">
    <property type="entry name" value="Zinc/RING finger domain, C3HC4 (zinc finger)"/>
    <property type="match status" value="1"/>
</dbReference>
<name>A0ABC8M4M9_ERUVS</name>
<keyword evidence="4" id="KW-0479">Metal-binding</keyword>
<keyword evidence="7" id="KW-0862">Zinc</keyword>
<keyword evidence="3" id="KW-0808">Transferase</keyword>
<reference evidence="11 12" key="1">
    <citation type="submission" date="2022-03" db="EMBL/GenBank/DDBJ databases">
        <authorList>
            <person name="Macdonald S."/>
            <person name="Ahmed S."/>
            <person name="Newling K."/>
        </authorList>
    </citation>
    <scope>NUCLEOTIDE SEQUENCE [LARGE SCALE GENOMIC DNA]</scope>
</reference>
<dbReference type="PANTHER" id="PTHR15710">
    <property type="entry name" value="E3 UBIQUITIN-PROTEIN LIGASE PRAJA"/>
    <property type="match status" value="1"/>
</dbReference>
<evidence type="ECO:0000256" key="2">
    <source>
        <dbReference type="ARBA" id="ARBA00012483"/>
    </source>
</evidence>
<dbReference type="GO" id="GO:0016567">
    <property type="term" value="P:protein ubiquitination"/>
    <property type="evidence" value="ECO:0007669"/>
    <property type="project" value="UniProtKB-ARBA"/>
</dbReference>
<dbReference type="AlphaFoldDB" id="A0ABC8M4M9"/>
<dbReference type="GO" id="GO:0008270">
    <property type="term" value="F:zinc ion binding"/>
    <property type="evidence" value="ECO:0007669"/>
    <property type="project" value="UniProtKB-KW"/>
</dbReference>
<evidence type="ECO:0000256" key="6">
    <source>
        <dbReference type="ARBA" id="ARBA00022786"/>
    </source>
</evidence>
<evidence type="ECO:0000256" key="9">
    <source>
        <dbReference type="SAM" id="MobiDB-lite"/>
    </source>
</evidence>
<keyword evidence="5 8" id="KW-0863">Zinc-finger</keyword>
<dbReference type="InterPro" id="IPR001841">
    <property type="entry name" value="Znf_RING"/>
</dbReference>
<proteinExistence type="predicted"/>
<keyword evidence="12" id="KW-1185">Reference proteome</keyword>
<protein>
    <recommendedName>
        <fullName evidence="2">RING-type E3 ubiquitin transferase</fullName>
        <ecNumber evidence="2">2.3.2.27</ecNumber>
    </recommendedName>
</protein>
<dbReference type="SMART" id="SM00184">
    <property type="entry name" value="RING"/>
    <property type="match status" value="1"/>
</dbReference>
<evidence type="ECO:0000256" key="5">
    <source>
        <dbReference type="ARBA" id="ARBA00022771"/>
    </source>
</evidence>
<evidence type="ECO:0000256" key="3">
    <source>
        <dbReference type="ARBA" id="ARBA00022679"/>
    </source>
</evidence>
<dbReference type="EMBL" id="CAKOAT010926264">
    <property type="protein sequence ID" value="CAH8390895.1"/>
    <property type="molecule type" value="Genomic_DNA"/>
</dbReference>
<evidence type="ECO:0000256" key="8">
    <source>
        <dbReference type="PROSITE-ProRule" id="PRU00175"/>
    </source>
</evidence>
<evidence type="ECO:0000256" key="7">
    <source>
        <dbReference type="ARBA" id="ARBA00022833"/>
    </source>
</evidence>
<keyword evidence="6" id="KW-0833">Ubl conjugation pathway</keyword>
<evidence type="ECO:0000313" key="11">
    <source>
        <dbReference type="EMBL" id="CAH8390895.1"/>
    </source>
</evidence>
<dbReference type="InterPro" id="IPR013083">
    <property type="entry name" value="Znf_RING/FYVE/PHD"/>
</dbReference>
<dbReference type="GO" id="GO:0061630">
    <property type="term" value="F:ubiquitin protein ligase activity"/>
    <property type="evidence" value="ECO:0007669"/>
    <property type="project" value="UniProtKB-EC"/>
</dbReference>
<dbReference type="Pfam" id="PF13639">
    <property type="entry name" value="zf-RING_2"/>
    <property type="match status" value="1"/>
</dbReference>
<dbReference type="SUPFAM" id="SSF57850">
    <property type="entry name" value="RING/U-box"/>
    <property type="match status" value="1"/>
</dbReference>
<evidence type="ECO:0000259" key="10">
    <source>
        <dbReference type="PROSITE" id="PS50089"/>
    </source>
</evidence>
<accession>A0ABC8M4M9</accession>
<dbReference type="PROSITE" id="PS50089">
    <property type="entry name" value="ZF_RING_2"/>
    <property type="match status" value="1"/>
</dbReference>
<dbReference type="Proteomes" id="UP001642260">
    <property type="component" value="Unassembled WGS sequence"/>
</dbReference>
<dbReference type="PANTHER" id="PTHR15710:SF132">
    <property type="entry name" value="E3 UBIQUITIN-PROTEIN LIGASE MPSR1"/>
    <property type="match status" value="1"/>
</dbReference>
<comment type="catalytic activity">
    <reaction evidence="1">
        <text>S-ubiquitinyl-[E2 ubiquitin-conjugating enzyme]-L-cysteine + [acceptor protein]-L-lysine = [E2 ubiquitin-conjugating enzyme]-L-cysteine + N(6)-ubiquitinyl-[acceptor protein]-L-lysine.</text>
        <dbReference type="EC" id="2.3.2.27"/>
    </reaction>
</comment>
<evidence type="ECO:0000256" key="1">
    <source>
        <dbReference type="ARBA" id="ARBA00000900"/>
    </source>
</evidence>
<dbReference type="FunFam" id="3.30.40.10:FF:000127">
    <property type="entry name" value="E3 ubiquitin-protein ligase RNF181"/>
    <property type="match status" value="1"/>
</dbReference>
<evidence type="ECO:0000256" key="4">
    <source>
        <dbReference type="ARBA" id="ARBA00022723"/>
    </source>
</evidence>